<keyword evidence="2" id="KW-0472">Membrane</keyword>
<proteinExistence type="predicted"/>
<dbReference type="KEGG" id="mby:MSBRM_2100"/>
<feature type="transmembrane region" description="Helical" evidence="2">
    <location>
        <begin position="20"/>
        <end position="41"/>
    </location>
</feature>
<sequence>MVGKFSNDFSYFIEDSCAYIPYAVIGIFILLAATFTSVYLMRIDSKVAETIYTTENNDPRQDAINLASFDLARCLNYAGMEALEWQGEHPVILPEGNAVSRFSEDGFMVIPKNQNIEREDTLQISINLPSDIWGKIESLWKNRDILLIVTDSSGREIKSVNYGQATGFFQKVSLEEAVKIPDSAASGYASIELYYGDELKASDWFVIEVSPIKDITADAFNTLLSTNYQGNSHTFREYAINVEPDIEPEQIKIRKVTGTLQREISPAGISSTDISPADISPADISPAGVSSTDKNYTIYYVFEIPSLNYTLVNLESGESFNSSMKLSTLITSREPLLEELVREYETELGNTSRLDSTSNLVLGATNLRTFIYGPWQHYANGPLNILTNPALSSSINGATLYTQKRIFDSVDPLTLTYTSYYNGKVLYKDIFNSRSEKTGLSSNSSLNSTVLSNSTNLNTSVSAYEVNRGVNLTTTYDSLAQNKSFSLDIEKSIDESLKTTNTSFEDLSESSKIELSASDYTDEVLDGWVFNDHAWAEENPDLIHSVTDSVYTASVQGQILRDGFDSPDTMSSLITTNFDPESVSFSRQTISWDSRYYASGTHRGSLVPSYSWSYPTQISYFESLNPSIDPPKGDVTSWSVTSTSVSLTSADITDVNIEPHFSYVSNDTLMVENRSEGYLDKEDHIFDWRIRYDISYKIRTNWKIDYDYDYTYRWKTREKLPDGNYTTVTHSDTASDSNSQAVGKNNIVSLSHAETESENLTIIYHKCPPTGGYSGLLTYSDPIEREYRETTLYLNNTDSIGSAEDVDNGTDNSKDNSKNSIIDNSTTKTERFDPCCSDAADKYKDAYVDLRTIESMFWAYPDGKYLPKNAVNCDIPLWLHRIMAEEVLEMLDSVKKDNPSFNYSLLDSPGQNPTALQVETAEKLIMELEKDREAYVNKKQYLTPSGTMYASSDSARYIAKNEAYSKLLEDIDQKNRKLDSDLNSYVLKALEKKGLDTGLLDSVTSGPMTLFNNPAIEKAASALGEDMGIISTMTVTGQPESKYNWTENLTLIVDQKPNYLYHDPDFDLREEYEWADTMSGKTIYPLGVRNTCIFTTGISEEIGDIIASSDEYVKTEMAQQISQSISNLNAEVFLLEQNLSEQNISLDTTCLDTEVYNLKHMYAQEMRSQILENVVQEVSSNPVISDCIEDSRIREVTTTYLNGLSDNEILEKSTTDELAVELASIMKTEIRNSNPPVEPDELEAILNRVDTDIKIGVANGVCAVTINKGEVIDAGFGKIDNELKNLANETADKYSGEIEDKISKKLDGTMAAVPCGLPVLPPHWIFTVNVWSYEAVGMYNEFKVNDNDNEVIPKPYFGHKGQMYIRKDDSILHNGKYIGDNVPLTFQFVGYSTTIVGPGPKGVGDKTGGSTEKSAGYETLVAQFGE</sequence>
<keyword evidence="2" id="KW-0812">Transmembrane</keyword>
<organism evidence="3 4">
    <name type="scientific">Methanosarcina barkeri MS</name>
    <dbReference type="NCBI Taxonomy" id="1434108"/>
    <lineage>
        <taxon>Archaea</taxon>
        <taxon>Methanobacteriati</taxon>
        <taxon>Methanobacteriota</taxon>
        <taxon>Stenosarchaea group</taxon>
        <taxon>Methanomicrobia</taxon>
        <taxon>Methanosarcinales</taxon>
        <taxon>Methanosarcinaceae</taxon>
        <taxon>Methanosarcina</taxon>
    </lineage>
</organism>
<feature type="region of interest" description="Disordered" evidence="1">
    <location>
        <begin position="799"/>
        <end position="822"/>
    </location>
</feature>
<protein>
    <submittedName>
        <fullName evidence="3">Uncharacterized protein</fullName>
    </submittedName>
</protein>
<accession>A0A0E3QWK5</accession>
<reference evidence="3 4" key="1">
    <citation type="submission" date="2014-07" db="EMBL/GenBank/DDBJ databases">
        <title>Methanogenic archaea and the global carbon cycle.</title>
        <authorList>
            <person name="Henriksen J.R."/>
            <person name="Luke J."/>
            <person name="Reinhart S."/>
            <person name="Benedict M.N."/>
            <person name="Youngblut N.D."/>
            <person name="Metcalf M.E."/>
            <person name="Whitaker R.J."/>
            <person name="Metcalf W.W."/>
        </authorList>
    </citation>
    <scope>NUCLEOTIDE SEQUENCE [LARGE SCALE GENOMIC DNA]</scope>
    <source>
        <strain evidence="3 4">MS</strain>
    </source>
</reference>
<dbReference type="Pfam" id="PF23957">
    <property type="entry name" value="DUF7286"/>
    <property type="match status" value="1"/>
</dbReference>
<evidence type="ECO:0000256" key="2">
    <source>
        <dbReference type="SAM" id="Phobius"/>
    </source>
</evidence>
<evidence type="ECO:0000256" key="1">
    <source>
        <dbReference type="SAM" id="MobiDB-lite"/>
    </source>
</evidence>
<evidence type="ECO:0000313" key="3">
    <source>
        <dbReference type="EMBL" id="AKB55098.1"/>
    </source>
</evidence>
<gene>
    <name evidence="3" type="ORF">MSBRM_2100</name>
</gene>
<dbReference type="HOGENOM" id="CLU_255554_0_0_2"/>
<dbReference type="GeneID" id="24845358"/>
<evidence type="ECO:0000313" key="4">
    <source>
        <dbReference type="Proteomes" id="UP000033033"/>
    </source>
</evidence>
<dbReference type="InterPro" id="IPR055710">
    <property type="entry name" value="DUF7286"/>
</dbReference>
<dbReference type="Proteomes" id="UP000033033">
    <property type="component" value="Chromosome"/>
</dbReference>
<dbReference type="PATRIC" id="fig|1434108.4.peg.2676"/>
<keyword evidence="2" id="KW-1133">Transmembrane helix</keyword>
<keyword evidence="4" id="KW-1185">Reference proteome</keyword>
<dbReference type="RefSeq" id="WP_048155731.1">
    <property type="nucleotide sequence ID" value="NZ_CP009528.1"/>
</dbReference>
<name>A0A0E3QWK5_METBA</name>
<dbReference type="EMBL" id="CP009528">
    <property type="protein sequence ID" value="AKB55098.1"/>
    <property type="molecule type" value="Genomic_DNA"/>
</dbReference>